<evidence type="ECO:0000256" key="1">
    <source>
        <dbReference type="SAM" id="MobiDB-lite"/>
    </source>
</evidence>
<dbReference type="EMBL" id="JAVRQU010000009">
    <property type="protein sequence ID" value="KAK5699045.1"/>
    <property type="molecule type" value="Genomic_DNA"/>
</dbReference>
<name>A0AAN7W558_9PEZI</name>
<protein>
    <submittedName>
        <fullName evidence="2">Uncharacterized protein</fullName>
    </submittedName>
</protein>
<dbReference type="Proteomes" id="UP001310594">
    <property type="component" value="Unassembled WGS sequence"/>
</dbReference>
<comment type="caution">
    <text evidence="2">The sequence shown here is derived from an EMBL/GenBank/DDBJ whole genome shotgun (WGS) entry which is preliminary data.</text>
</comment>
<dbReference type="AlphaFoldDB" id="A0AAN7W558"/>
<feature type="region of interest" description="Disordered" evidence="1">
    <location>
        <begin position="81"/>
        <end position="172"/>
    </location>
</feature>
<proteinExistence type="predicted"/>
<accession>A0AAN7W558</accession>
<gene>
    <name evidence="2" type="ORF">LTR97_006694</name>
</gene>
<evidence type="ECO:0000313" key="2">
    <source>
        <dbReference type="EMBL" id="KAK5699045.1"/>
    </source>
</evidence>
<feature type="compositionally biased region" description="Acidic residues" evidence="1">
    <location>
        <begin position="98"/>
        <end position="117"/>
    </location>
</feature>
<sequence length="251" mass="28118">MDDYRAAAHMQVNTVQANTRAYDRTFWERMPLVLDTSHRLHAVMGIPPGTQMTTGHEVSGSWHTTELRPQFENFENLSLPRELGEHGGLPGVYVTESDHDDTESDSVDDAEYEEDDSTQNAGSTEPDVPTIRVQPPSAGRSEFEPSVPIDLSHRKRRPSDLPRPQLRQAHKRQKVEAEIIDLTSLVQDVATEQLRATSLQKHALDEASTAAPLMVESMLEPNLIPAQVQAQIEVEADQESNSEPVHEWNND</sequence>
<organism evidence="2 3">
    <name type="scientific">Elasticomyces elasticus</name>
    <dbReference type="NCBI Taxonomy" id="574655"/>
    <lineage>
        <taxon>Eukaryota</taxon>
        <taxon>Fungi</taxon>
        <taxon>Dikarya</taxon>
        <taxon>Ascomycota</taxon>
        <taxon>Pezizomycotina</taxon>
        <taxon>Dothideomycetes</taxon>
        <taxon>Dothideomycetidae</taxon>
        <taxon>Mycosphaerellales</taxon>
        <taxon>Teratosphaeriaceae</taxon>
        <taxon>Elasticomyces</taxon>
    </lineage>
</organism>
<evidence type="ECO:0000313" key="3">
    <source>
        <dbReference type="Proteomes" id="UP001310594"/>
    </source>
</evidence>
<reference evidence="2" key="1">
    <citation type="submission" date="2023-08" db="EMBL/GenBank/DDBJ databases">
        <title>Black Yeasts Isolated from many extreme environments.</title>
        <authorList>
            <person name="Coleine C."/>
            <person name="Stajich J.E."/>
            <person name="Selbmann L."/>
        </authorList>
    </citation>
    <scope>NUCLEOTIDE SEQUENCE</scope>
    <source>
        <strain evidence="2">CCFEE 5810</strain>
    </source>
</reference>